<gene>
    <name evidence="1" type="ORF">PC129_g25142</name>
</gene>
<protein>
    <submittedName>
        <fullName evidence="1">Uncharacterized protein</fullName>
    </submittedName>
</protein>
<name>A0A8T1GYY1_9STRA</name>
<dbReference type="AlphaFoldDB" id="A0A8T1GYY1"/>
<organism evidence="1 2">
    <name type="scientific">Phytophthora cactorum</name>
    <dbReference type="NCBI Taxonomy" id="29920"/>
    <lineage>
        <taxon>Eukaryota</taxon>
        <taxon>Sar</taxon>
        <taxon>Stramenopiles</taxon>
        <taxon>Oomycota</taxon>
        <taxon>Peronosporomycetes</taxon>
        <taxon>Peronosporales</taxon>
        <taxon>Peronosporaceae</taxon>
        <taxon>Phytophthora</taxon>
    </lineage>
</organism>
<evidence type="ECO:0000313" key="2">
    <source>
        <dbReference type="Proteomes" id="UP000760860"/>
    </source>
</evidence>
<reference evidence="1" key="1">
    <citation type="submission" date="2018-05" db="EMBL/GenBank/DDBJ databases">
        <title>Effector identification in a new, highly contiguous assembly of the strawberry crown rot pathogen Phytophthora cactorum.</title>
        <authorList>
            <person name="Armitage A.D."/>
            <person name="Nellist C.F."/>
            <person name="Bates H."/>
            <person name="Vickerstaff R.J."/>
            <person name="Harrison R.J."/>
        </authorList>
    </citation>
    <scope>NUCLEOTIDE SEQUENCE</scope>
    <source>
        <strain evidence="1">P421</strain>
    </source>
</reference>
<dbReference type="EMBL" id="RCMV01005095">
    <property type="protein sequence ID" value="KAG3190083.1"/>
    <property type="molecule type" value="Genomic_DNA"/>
</dbReference>
<proteinExistence type="predicted"/>
<sequence>MQQRLFRQRLFRLNGASLPGTTTRLHGECWFSEQRDGVAMETSGHPRLTAGVTLDSLTQEARLE</sequence>
<evidence type="ECO:0000313" key="1">
    <source>
        <dbReference type="EMBL" id="KAG3190083.1"/>
    </source>
</evidence>
<dbReference type="Proteomes" id="UP000760860">
    <property type="component" value="Unassembled WGS sequence"/>
</dbReference>
<comment type="caution">
    <text evidence="1">The sequence shown here is derived from an EMBL/GenBank/DDBJ whole genome shotgun (WGS) entry which is preliminary data.</text>
</comment>
<accession>A0A8T1GYY1</accession>